<feature type="transmembrane region" description="Helical" evidence="7">
    <location>
        <begin position="59"/>
        <end position="88"/>
    </location>
</feature>
<keyword evidence="4 7" id="KW-0812">Transmembrane</keyword>
<evidence type="ECO:0000256" key="1">
    <source>
        <dbReference type="ARBA" id="ARBA00004651"/>
    </source>
</evidence>
<feature type="transmembrane region" description="Helical" evidence="7">
    <location>
        <begin position="325"/>
        <end position="346"/>
    </location>
</feature>
<keyword evidence="2" id="KW-0813">Transport</keyword>
<feature type="transmembrane region" description="Helical" evidence="7">
    <location>
        <begin position="201"/>
        <end position="225"/>
    </location>
</feature>
<proteinExistence type="predicted"/>
<dbReference type="Pfam" id="PF01554">
    <property type="entry name" value="MatE"/>
    <property type="match status" value="2"/>
</dbReference>
<dbReference type="GO" id="GO:0042910">
    <property type="term" value="F:xenobiotic transmembrane transporter activity"/>
    <property type="evidence" value="ECO:0007669"/>
    <property type="project" value="InterPro"/>
</dbReference>
<protein>
    <submittedName>
        <fullName evidence="8">Putative efflux protein, MATE family</fullName>
    </submittedName>
</protein>
<feature type="transmembrane region" description="Helical" evidence="7">
    <location>
        <begin position="145"/>
        <end position="170"/>
    </location>
</feature>
<dbReference type="InterPro" id="IPR052031">
    <property type="entry name" value="Membrane_Transporter-Flippase"/>
</dbReference>
<feature type="transmembrane region" description="Helical" evidence="7">
    <location>
        <begin position="21"/>
        <end position="39"/>
    </location>
</feature>
<evidence type="ECO:0000313" key="9">
    <source>
        <dbReference type="Proteomes" id="UP000187651"/>
    </source>
</evidence>
<evidence type="ECO:0000256" key="7">
    <source>
        <dbReference type="SAM" id="Phobius"/>
    </source>
</evidence>
<evidence type="ECO:0000256" key="3">
    <source>
        <dbReference type="ARBA" id="ARBA00022475"/>
    </source>
</evidence>
<dbReference type="RefSeq" id="WP_074520815.1">
    <property type="nucleotide sequence ID" value="NZ_FNHZ01000001.1"/>
</dbReference>
<keyword evidence="3" id="KW-1003">Cell membrane</keyword>
<name>A0A1G9TZX5_9FIRM</name>
<comment type="subcellular location">
    <subcellularLocation>
        <location evidence="1">Cell membrane</location>
        <topology evidence="1">Multi-pass membrane protein</topology>
    </subcellularLocation>
</comment>
<dbReference type="Proteomes" id="UP000187651">
    <property type="component" value="Unassembled WGS sequence"/>
</dbReference>
<dbReference type="GO" id="GO:0015297">
    <property type="term" value="F:antiporter activity"/>
    <property type="evidence" value="ECO:0007669"/>
    <property type="project" value="InterPro"/>
</dbReference>
<accession>A0A1G9TZX5</accession>
<keyword evidence="9" id="KW-1185">Reference proteome</keyword>
<feature type="transmembrane region" description="Helical" evidence="7">
    <location>
        <begin position="361"/>
        <end position="382"/>
    </location>
</feature>
<gene>
    <name evidence="8" type="ORF">SAMN05216544_0562</name>
</gene>
<feature type="transmembrane region" description="Helical" evidence="7">
    <location>
        <begin position="293"/>
        <end position="313"/>
    </location>
</feature>
<evidence type="ECO:0000256" key="5">
    <source>
        <dbReference type="ARBA" id="ARBA00022989"/>
    </source>
</evidence>
<dbReference type="AlphaFoldDB" id="A0A1G9TZX5"/>
<feature type="transmembrane region" description="Helical" evidence="7">
    <location>
        <begin position="246"/>
        <end position="273"/>
    </location>
</feature>
<dbReference type="InterPro" id="IPR002528">
    <property type="entry name" value="MATE_fam"/>
</dbReference>
<dbReference type="PANTHER" id="PTHR43549">
    <property type="entry name" value="MULTIDRUG RESISTANCE PROTEIN YPNP-RELATED"/>
    <property type="match status" value="1"/>
</dbReference>
<dbReference type="PANTHER" id="PTHR43549:SF3">
    <property type="entry name" value="MULTIDRUG RESISTANCE PROTEIN YPNP-RELATED"/>
    <property type="match status" value="1"/>
</dbReference>
<dbReference type="PIRSF" id="PIRSF006603">
    <property type="entry name" value="DinF"/>
    <property type="match status" value="1"/>
</dbReference>
<organism evidence="8 9">
    <name type="scientific">Lachnospira pectinoschiza</name>
    <dbReference type="NCBI Taxonomy" id="28052"/>
    <lineage>
        <taxon>Bacteria</taxon>
        <taxon>Bacillati</taxon>
        <taxon>Bacillota</taxon>
        <taxon>Clostridia</taxon>
        <taxon>Lachnospirales</taxon>
        <taxon>Lachnospiraceae</taxon>
        <taxon>Lachnospira</taxon>
    </lineage>
</organism>
<dbReference type="InterPro" id="IPR048279">
    <property type="entry name" value="MdtK-like"/>
</dbReference>
<evidence type="ECO:0000256" key="4">
    <source>
        <dbReference type="ARBA" id="ARBA00022692"/>
    </source>
</evidence>
<feature type="transmembrane region" description="Helical" evidence="7">
    <location>
        <begin position="423"/>
        <end position="449"/>
    </location>
</feature>
<feature type="transmembrane region" description="Helical" evidence="7">
    <location>
        <begin position="394"/>
        <end position="417"/>
    </location>
</feature>
<dbReference type="GO" id="GO:0005886">
    <property type="term" value="C:plasma membrane"/>
    <property type="evidence" value="ECO:0007669"/>
    <property type="project" value="UniProtKB-SubCell"/>
</dbReference>
<keyword evidence="6 7" id="KW-0472">Membrane</keyword>
<feature type="transmembrane region" description="Helical" evidence="7">
    <location>
        <begin position="108"/>
        <end position="133"/>
    </location>
</feature>
<dbReference type="NCBIfam" id="TIGR00797">
    <property type="entry name" value="matE"/>
    <property type="match status" value="1"/>
</dbReference>
<evidence type="ECO:0000256" key="6">
    <source>
        <dbReference type="ARBA" id="ARBA00023136"/>
    </source>
</evidence>
<evidence type="ECO:0000313" key="8">
    <source>
        <dbReference type="EMBL" id="SDM53307.1"/>
    </source>
</evidence>
<sequence>MESQNTQKEITKQTMDMTSGSIFKSILIFSIPLILGNLLQQLYNTADSLIVGNYVGKQALAAVGSSGMLIYLLSCFFLGAASGAGILLAQYYGAKDYKKLDKALKSTLFIGVVIGLITTILGVFTAKPLLILINTSEDVLNDASIYLRLYFIGIIFNVIYNMASGILNAFGDSKRSLLYLAIASIVNIILDFVFVKFLNLGIAGAAIATDISQFISSTLALIYLAKTRLPYKVNIFKAKPDFDMCIRILKIGLPTAIQNAVIAFSNVLIQAGVNSYGTNATAGFAAYMKVDGFNILPILSFSLAATTFVGQNIGAKRKDRVYKGMWAVLFMGIIYTCMITVIMLSLNRQIIGLFSSDENVIYYGILSIKALAPFYMCLSICHSLAGTIRGTGNTFAPMVIMLLSLCLFRILWILTIAKRFNSMWGVLLTYPTSFVVCAVLMIALTVYIFKIKGNKNSSIA</sequence>
<keyword evidence="5 7" id="KW-1133">Transmembrane helix</keyword>
<reference evidence="9" key="1">
    <citation type="submission" date="2016-10" db="EMBL/GenBank/DDBJ databases">
        <authorList>
            <person name="Varghese N."/>
            <person name="Submissions S."/>
        </authorList>
    </citation>
    <scope>NUCLEOTIDE SEQUENCE [LARGE SCALE GENOMIC DNA]</scope>
    <source>
        <strain evidence="9">M83</strain>
    </source>
</reference>
<dbReference type="CDD" id="cd13138">
    <property type="entry name" value="MATE_yoeA_like"/>
    <property type="match status" value="1"/>
</dbReference>
<feature type="transmembrane region" description="Helical" evidence="7">
    <location>
        <begin position="177"/>
        <end position="195"/>
    </location>
</feature>
<dbReference type="EMBL" id="FNHZ01000001">
    <property type="protein sequence ID" value="SDM53307.1"/>
    <property type="molecule type" value="Genomic_DNA"/>
</dbReference>
<dbReference type="OrthoDB" id="9776324at2"/>
<evidence type="ECO:0000256" key="2">
    <source>
        <dbReference type="ARBA" id="ARBA00022448"/>
    </source>
</evidence>